<keyword evidence="2" id="KW-0614">Plasmid</keyword>
<proteinExistence type="predicted"/>
<keyword evidence="3" id="KW-1185">Reference proteome</keyword>
<dbReference type="AlphaFoldDB" id="A0A386PQI0"/>
<sequence>MMMNRIPFIKLLVLASCALGCNHSSNTIESTTADGVTRTYTQTVTNTGLGTVVKEATYETRPVEKAKRKKK</sequence>
<dbReference type="KEGG" id="btur:DB313_06320"/>
<dbReference type="Proteomes" id="UP000275571">
    <property type="component" value="Plasmid lp27"/>
</dbReference>
<evidence type="ECO:0008006" key="4">
    <source>
        <dbReference type="Google" id="ProtNLM"/>
    </source>
</evidence>
<feature type="chain" id="PRO_5017479125" description="Secreted protein" evidence="1">
    <location>
        <begin position="21"/>
        <end position="71"/>
    </location>
</feature>
<protein>
    <recommendedName>
        <fullName evidence="4">Secreted protein</fullName>
    </recommendedName>
</protein>
<dbReference type="EMBL" id="CP028891">
    <property type="protein sequence ID" value="AYE37115.1"/>
    <property type="molecule type" value="Genomic_DNA"/>
</dbReference>
<reference evidence="2 3" key="1">
    <citation type="journal article" date="2018" name="Infect. Genet. Evol.">
        <title>Genome-wide analysis of Borrelia turcica and 'Candidatus Borrelia tachyglossi' shows relapsing fever-like genomes with unique genomic links to Lyme disease Borrelia.</title>
        <authorList>
            <person name="Gofton A.W."/>
            <person name="Margos G."/>
            <person name="Fingerle V."/>
            <person name="Hepner S."/>
            <person name="Loh S.M."/>
            <person name="Ryan U."/>
            <person name="Irwin P."/>
            <person name="Oskam C.L."/>
        </authorList>
    </citation>
    <scope>NUCLEOTIDE SEQUENCE [LARGE SCALE GENOMIC DNA]</scope>
    <source>
        <strain evidence="2 3">IST7</strain>
        <plasmid evidence="2">lp27</plasmid>
    </source>
</reference>
<evidence type="ECO:0000313" key="2">
    <source>
        <dbReference type="EMBL" id="AYE37115.1"/>
    </source>
</evidence>
<organism evidence="2 3">
    <name type="scientific">Borrelia turcica IST7</name>
    <dbReference type="NCBI Taxonomy" id="1104446"/>
    <lineage>
        <taxon>Bacteria</taxon>
        <taxon>Pseudomonadati</taxon>
        <taxon>Spirochaetota</taxon>
        <taxon>Spirochaetia</taxon>
        <taxon>Spirochaetales</taxon>
        <taxon>Borreliaceae</taxon>
        <taxon>Borrelia</taxon>
    </lineage>
</organism>
<evidence type="ECO:0000256" key="1">
    <source>
        <dbReference type="SAM" id="SignalP"/>
    </source>
</evidence>
<gene>
    <name evidence="2" type="ORF">DB313_06320</name>
</gene>
<accession>A0A386PQI0</accession>
<evidence type="ECO:0000313" key="3">
    <source>
        <dbReference type="Proteomes" id="UP000275571"/>
    </source>
</evidence>
<name>A0A386PQI0_9SPIR</name>
<keyword evidence="1" id="KW-0732">Signal</keyword>
<geneLocation type="plasmid" evidence="2 3">
    <name>lp27</name>
</geneLocation>
<feature type="signal peptide" evidence="1">
    <location>
        <begin position="1"/>
        <end position="20"/>
    </location>
</feature>